<accession>A0AAD1RSH4</accession>
<dbReference type="Proteomes" id="UP001295444">
    <property type="component" value="Chromosome 03"/>
</dbReference>
<evidence type="ECO:0000256" key="1">
    <source>
        <dbReference type="SAM" id="MobiDB-lite"/>
    </source>
</evidence>
<dbReference type="AlphaFoldDB" id="A0AAD1RSH4"/>
<proteinExistence type="predicted"/>
<dbReference type="EMBL" id="OW240914">
    <property type="protein sequence ID" value="CAH2276965.1"/>
    <property type="molecule type" value="Genomic_DNA"/>
</dbReference>
<name>A0AAD1RSH4_PELCU</name>
<gene>
    <name evidence="2" type="ORF">PECUL_23A014028</name>
</gene>
<organism evidence="2 3">
    <name type="scientific">Pelobates cultripes</name>
    <name type="common">Western spadefoot toad</name>
    <dbReference type="NCBI Taxonomy" id="61616"/>
    <lineage>
        <taxon>Eukaryota</taxon>
        <taxon>Metazoa</taxon>
        <taxon>Chordata</taxon>
        <taxon>Craniata</taxon>
        <taxon>Vertebrata</taxon>
        <taxon>Euteleostomi</taxon>
        <taxon>Amphibia</taxon>
        <taxon>Batrachia</taxon>
        <taxon>Anura</taxon>
        <taxon>Pelobatoidea</taxon>
        <taxon>Pelobatidae</taxon>
        <taxon>Pelobates</taxon>
    </lineage>
</organism>
<reference evidence="2" key="1">
    <citation type="submission" date="2022-03" db="EMBL/GenBank/DDBJ databases">
        <authorList>
            <person name="Alioto T."/>
            <person name="Alioto T."/>
            <person name="Gomez Garrido J."/>
        </authorList>
    </citation>
    <scope>NUCLEOTIDE SEQUENCE</scope>
</reference>
<keyword evidence="3" id="KW-1185">Reference proteome</keyword>
<evidence type="ECO:0000313" key="3">
    <source>
        <dbReference type="Proteomes" id="UP001295444"/>
    </source>
</evidence>
<evidence type="ECO:0000313" key="2">
    <source>
        <dbReference type="EMBL" id="CAH2276965.1"/>
    </source>
</evidence>
<protein>
    <submittedName>
        <fullName evidence="2">Uncharacterized protein</fullName>
    </submittedName>
</protein>
<feature type="region of interest" description="Disordered" evidence="1">
    <location>
        <begin position="1"/>
        <end position="23"/>
    </location>
</feature>
<sequence>MSRSGALSSKNISGGMSEGSTFNKACRQEQRKRVACKAWVKGKFIVEILTAS</sequence>